<dbReference type="OrthoDB" id="3806873at2"/>
<evidence type="ECO:0000313" key="3">
    <source>
        <dbReference type="Proteomes" id="UP000199474"/>
    </source>
</evidence>
<reference evidence="3" key="1">
    <citation type="submission" date="2016-10" db="EMBL/GenBank/DDBJ databases">
        <authorList>
            <person name="Varghese N."/>
            <person name="Submissions S."/>
        </authorList>
    </citation>
    <scope>NUCLEOTIDE SEQUENCE [LARGE SCALE GENOMIC DNA]</scope>
    <source>
        <strain evidence="3">DSM 22530</strain>
    </source>
</reference>
<evidence type="ECO:0000313" key="2">
    <source>
        <dbReference type="EMBL" id="SFD43553.1"/>
    </source>
</evidence>
<dbReference type="RefSeq" id="WP_090080343.1">
    <property type="nucleotide sequence ID" value="NZ_FOMR01000001.1"/>
</dbReference>
<sequence>MQKQKNDTIDWQKIETYIRNHITDLSKDEEMSVKKFTEGYSNLTYMVKIGEWEAVLRRPPFGYIPPKAHDMEREYRIIEKIHPVYPLAPKPYMFCEDTNIMDKHFYIMEKKNGIVIDAEIPEAFKEIKNAGKDISEAVISALIDLQNIDVDKNGLHNLGKPEGFVERQVYGWKKRFERSRTDDLIDLKDLETWLINHIPSNREVSIVHNDFKLNNMMFEKGDPGKIIGVFDWELSTIGDPLTDLGSSLVYWTEEGDPDMGLTSVTDEAGFGFYSRRDFLERYAQICGRDVSDVNFYLTLGFYKLAGILQQLYYRWKIGEVKDDRFSTLNQGIAHLLEMAEEAKNNRLI</sequence>
<keyword evidence="2" id="KW-0808">Transferase</keyword>
<dbReference type="Pfam" id="PF01636">
    <property type="entry name" value="APH"/>
    <property type="match status" value="1"/>
</dbReference>
<dbReference type="InterPro" id="IPR041726">
    <property type="entry name" value="ACAD10_11_N"/>
</dbReference>
<name>A0A1I1SI72_9BACI</name>
<dbReference type="InterPro" id="IPR052898">
    <property type="entry name" value="ACAD10-like"/>
</dbReference>
<keyword evidence="2" id="KW-0418">Kinase</keyword>
<organism evidence="2 3">
    <name type="scientific">Lentibacillus persicus</name>
    <dbReference type="NCBI Taxonomy" id="640948"/>
    <lineage>
        <taxon>Bacteria</taxon>
        <taxon>Bacillati</taxon>
        <taxon>Bacillota</taxon>
        <taxon>Bacilli</taxon>
        <taxon>Bacillales</taxon>
        <taxon>Bacillaceae</taxon>
        <taxon>Lentibacillus</taxon>
    </lineage>
</organism>
<gene>
    <name evidence="2" type="ORF">SAMN05216238_101326</name>
</gene>
<dbReference type="EMBL" id="FOMR01000001">
    <property type="protein sequence ID" value="SFD43553.1"/>
    <property type="molecule type" value="Genomic_DNA"/>
</dbReference>
<dbReference type="GO" id="GO:0016301">
    <property type="term" value="F:kinase activity"/>
    <property type="evidence" value="ECO:0007669"/>
    <property type="project" value="UniProtKB-KW"/>
</dbReference>
<accession>A0A1I1SI72</accession>
<dbReference type="Gene3D" id="3.30.200.20">
    <property type="entry name" value="Phosphorylase Kinase, domain 1"/>
    <property type="match status" value="1"/>
</dbReference>
<dbReference type="SUPFAM" id="SSF56112">
    <property type="entry name" value="Protein kinase-like (PK-like)"/>
    <property type="match status" value="1"/>
</dbReference>
<dbReference type="STRING" id="640948.SAMN05216238_101326"/>
<protein>
    <submittedName>
        <fullName evidence="2">Predicted kinase, aminoglycoside phosphotransferase (APT) family</fullName>
    </submittedName>
</protein>
<dbReference type="InterPro" id="IPR011009">
    <property type="entry name" value="Kinase-like_dom_sf"/>
</dbReference>
<dbReference type="PANTHER" id="PTHR47829">
    <property type="entry name" value="HYDROLASE, PUTATIVE (AFU_ORTHOLOGUE AFUA_1G12880)-RELATED"/>
    <property type="match status" value="1"/>
</dbReference>
<dbReference type="AlphaFoldDB" id="A0A1I1SI72"/>
<dbReference type="Gene3D" id="3.90.1200.10">
    <property type="match status" value="1"/>
</dbReference>
<proteinExistence type="predicted"/>
<dbReference type="Proteomes" id="UP000199474">
    <property type="component" value="Unassembled WGS sequence"/>
</dbReference>
<feature type="domain" description="Aminoglycoside phosphotransferase" evidence="1">
    <location>
        <begin position="33"/>
        <end position="260"/>
    </location>
</feature>
<dbReference type="PANTHER" id="PTHR47829:SF1">
    <property type="entry name" value="HAD FAMILY PHOSPHATASE"/>
    <property type="match status" value="1"/>
</dbReference>
<dbReference type="InterPro" id="IPR002575">
    <property type="entry name" value="Aminoglycoside_PTrfase"/>
</dbReference>
<dbReference type="CDD" id="cd05154">
    <property type="entry name" value="ACAD10_11_N-like"/>
    <property type="match status" value="1"/>
</dbReference>
<evidence type="ECO:0000259" key="1">
    <source>
        <dbReference type="Pfam" id="PF01636"/>
    </source>
</evidence>
<keyword evidence="3" id="KW-1185">Reference proteome</keyword>